<keyword evidence="2" id="KW-1185">Reference proteome</keyword>
<evidence type="ECO:0000313" key="1">
    <source>
        <dbReference type="EMBL" id="KAI5387898.1"/>
    </source>
</evidence>
<dbReference type="EMBL" id="JAMSHJ010000007">
    <property type="protein sequence ID" value="KAI5387898.1"/>
    <property type="molecule type" value="Genomic_DNA"/>
</dbReference>
<comment type="caution">
    <text evidence="1">The sequence shown here is derived from an EMBL/GenBank/DDBJ whole genome shotgun (WGS) entry which is preliminary data.</text>
</comment>
<proteinExistence type="predicted"/>
<organism evidence="1 2">
    <name type="scientific">Pisum sativum</name>
    <name type="common">Garden pea</name>
    <name type="synonym">Lathyrus oleraceus</name>
    <dbReference type="NCBI Taxonomy" id="3888"/>
    <lineage>
        <taxon>Eukaryota</taxon>
        <taxon>Viridiplantae</taxon>
        <taxon>Streptophyta</taxon>
        <taxon>Embryophyta</taxon>
        <taxon>Tracheophyta</taxon>
        <taxon>Spermatophyta</taxon>
        <taxon>Magnoliopsida</taxon>
        <taxon>eudicotyledons</taxon>
        <taxon>Gunneridae</taxon>
        <taxon>Pentapetalae</taxon>
        <taxon>rosids</taxon>
        <taxon>fabids</taxon>
        <taxon>Fabales</taxon>
        <taxon>Fabaceae</taxon>
        <taxon>Papilionoideae</taxon>
        <taxon>50 kb inversion clade</taxon>
        <taxon>NPAAA clade</taxon>
        <taxon>Hologalegina</taxon>
        <taxon>IRL clade</taxon>
        <taxon>Fabeae</taxon>
        <taxon>Lathyrus</taxon>
    </lineage>
</organism>
<dbReference type="AlphaFoldDB" id="A0A9D4VPQ7"/>
<protein>
    <submittedName>
        <fullName evidence="1">Uncharacterized protein</fullName>
    </submittedName>
</protein>
<accession>A0A9D4VPQ7</accession>
<sequence>MRKSMVEDGEDDPMVYPTELDSLLNKKVTFRVKVQPNFSQASVHKLDTDESFYTQIVNDYINCKNQSKPQSPKVVASEASPQLSYDVGYIC</sequence>
<dbReference type="Proteomes" id="UP001058974">
    <property type="component" value="Chromosome 7"/>
</dbReference>
<evidence type="ECO:0000313" key="2">
    <source>
        <dbReference type="Proteomes" id="UP001058974"/>
    </source>
</evidence>
<gene>
    <name evidence="1" type="ORF">KIW84_073842</name>
</gene>
<name>A0A9D4VPQ7_PEA</name>
<dbReference type="Gramene" id="Psat07G0384200-T1">
    <property type="protein sequence ID" value="KAI5387898.1"/>
    <property type="gene ID" value="KIW84_073842"/>
</dbReference>
<reference evidence="1 2" key="1">
    <citation type="journal article" date="2022" name="Nat. Genet.">
        <title>Improved pea reference genome and pan-genome highlight genomic features and evolutionary characteristics.</title>
        <authorList>
            <person name="Yang T."/>
            <person name="Liu R."/>
            <person name="Luo Y."/>
            <person name="Hu S."/>
            <person name="Wang D."/>
            <person name="Wang C."/>
            <person name="Pandey M.K."/>
            <person name="Ge S."/>
            <person name="Xu Q."/>
            <person name="Li N."/>
            <person name="Li G."/>
            <person name="Huang Y."/>
            <person name="Saxena R.K."/>
            <person name="Ji Y."/>
            <person name="Li M."/>
            <person name="Yan X."/>
            <person name="He Y."/>
            <person name="Liu Y."/>
            <person name="Wang X."/>
            <person name="Xiang C."/>
            <person name="Varshney R.K."/>
            <person name="Ding H."/>
            <person name="Gao S."/>
            <person name="Zong X."/>
        </authorList>
    </citation>
    <scope>NUCLEOTIDE SEQUENCE [LARGE SCALE GENOMIC DNA]</scope>
    <source>
        <strain evidence="1 2">cv. Zhongwan 6</strain>
    </source>
</reference>